<evidence type="ECO:0000256" key="13">
    <source>
        <dbReference type="SAM" id="Phobius"/>
    </source>
</evidence>
<keyword evidence="7" id="KW-0418">Kinase</keyword>
<keyword evidence="16" id="KW-1185">Reference proteome</keyword>
<evidence type="ECO:0000256" key="11">
    <source>
        <dbReference type="ARBA" id="ARBA00023180"/>
    </source>
</evidence>
<evidence type="ECO:0000313" key="16">
    <source>
        <dbReference type="Proteomes" id="UP000298416"/>
    </source>
</evidence>
<evidence type="ECO:0000256" key="12">
    <source>
        <dbReference type="PROSITE-ProRule" id="PRU10141"/>
    </source>
</evidence>
<dbReference type="FunFam" id="3.30.200.20:FF:000039">
    <property type="entry name" value="receptor-like protein kinase FERONIA"/>
    <property type="match status" value="1"/>
</dbReference>
<dbReference type="EMBL" id="PNBA02000011">
    <property type="protein sequence ID" value="KAG6409114.1"/>
    <property type="molecule type" value="Genomic_DNA"/>
</dbReference>
<dbReference type="GO" id="GO:0009506">
    <property type="term" value="C:plasmodesma"/>
    <property type="evidence" value="ECO:0007669"/>
    <property type="project" value="TreeGrafter"/>
</dbReference>
<dbReference type="InterPro" id="IPR008271">
    <property type="entry name" value="Ser/Thr_kinase_AS"/>
</dbReference>
<dbReference type="PROSITE" id="PS00107">
    <property type="entry name" value="PROTEIN_KINASE_ATP"/>
    <property type="match status" value="1"/>
</dbReference>
<feature type="binding site" evidence="12">
    <location>
        <position position="533"/>
    </location>
    <ligand>
        <name>ATP</name>
        <dbReference type="ChEBI" id="CHEBI:30616"/>
    </ligand>
</feature>
<dbReference type="Pfam" id="PF07714">
    <property type="entry name" value="PK_Tyr_Ser-Thr"/>
    <property type="match status" value="1"/>
</dbReference>
<accession>A0A8X8XAC4</accession>
<reference evidence="15" key="2">
    <citation type="submission" date="2020-08" db="EMBL/GenBank/DDBJ databases">
        <title>Plant Genome Project.</title>
        <authorList>
            <person name="Zhang R.-G."/>
        </authorList>
    </citation>
    <scope>NUCLEOTIDE SEQUENCE</scope>
    <source>
        <strain evidence="15">Huo1</strain>
        <tissue evidence="15">Leaf</tissue>
    </source>
</reference>
<name>A0A8X8XAC4_SALSN</name>
<dbReference type="GO" id="GO:0004714">
    <property type="term" value="F:transmembrane receptor protein tyrosine kinase activity"/>
    <property type="evidence" value="ECO:0007669"/>
    <property type="project" value="InterPro"/>
</dbReference>
<keyword evidence="3" id="KW-0808">Transferase</keyword>
<evidence type="ECO:0000256" key="10">
    <source>
        <dbReference type="ARBA" id="ARBA00023136"/>
    </source>
</evidence>
<evidence type="ECO:0000313" key="15">
    <source>
        <dbReference type="EMBL" id="KAG6409114.1"/>
    </source>
</evidence>
<feature type="transmembrane region" description="Helical" evidence="13">
    <location>
        <begin position="449"/>
        <end position="473"/>
    </location>
</feature>
<dbReference type="GO" id="GO:0004674">
    <property type="term" value="F:protein serine/threonine kinase activity"/>
    <property type="evidence" value="ECO:0007669"/>
    <property type="project" value="UniProtKB-KW"/>
</dbReference>
<keyword evidence="2" id="KW-0723">Serine/threonine-protein kinase</keyword>
<dbReference type="AlphaFoldDB" id="A0A8X8XAC4"/>
<dbReference type="InterPro" id="IPR045272">
    <property type="entry name" value="ANXUR1/2-like"/>
</dbReference>
<dbReference type="Pfam" id="PF12819">
    <property type="entry name" value="Malectin_like"/>
    <property type="match status" value="1"/>
</dbReference>
<dbReference type="PANTHER" id="PTHR27003:SF467">
    <property type="entry name" value="PROTEIN KINASE DOMAIN-CONTAINING PROTEIN"/>
    <property type="match status" value="1"/>
</dbReference>
<keyword evidence="11" id="KW-0325">Glycoprotein</keyword>
<evidence type="ECO:0000256" key="1">
    <source>
        <dbReference type="ARBA" id="ARBA00004479"/>
    </source>
</evidence>
<dbReference type="SUPFAM" id="SSF56112">
    <property type="entry name" value="Protein kinase-like (PK-like)"/>
    <property type="match status" value="1"/>
</dbReference>
<comment type="caution">
    <text evidence="15">The sequence shown here is derived from an EMBL/GenBank/DDBJ whole genome shotgun (WGS) entry which is preliminary data.</text>
</comment>
<reference evidence="15" key="1">
    <citation type="submission" date="2018-01" db="EMBL/GenBank/DDBJ databases">
        <authorList>
            <person name="Mao J.F."/>
        </authorList>
    </citation>
    <scope>NUCLEOTIDE SEQUENCE</scope>
    <source>
        <strain evidence="15">Huo1</strain>
        <tissue evidence="15">Leaf</tissue>
    </source>
</reference>
<dbReference type="FunFam" id="1.10.510.10:FF:000252">
    <property type="entry name" value="Receptor-like protein kinase FERONIA"/>
    <property type="match status" value="1"/>
</dbReference>
<keyword evidence="4 13" id="KW-0812">Transmembrane</keyword>
<dbReference type="InterPro" id="IPR017441">
    <property type="entry name" value="Protein_kinase_ATP_BS"/>
</dbReference>
<keyword evidence="10 13" id="KW-0472">Membrane</keyword>
<dbReference type="CDD" id="cd14066">
    <property type="entry name" value="STKc_IRAK"/>
    <property type="match status" value="1"/>
</dbReference>
<protein>
    <recommendedName>
        <fullName evidence="14">Protein kinase domain-containing protein</fullName>
    </recommendedName>
</protein>
<evidence type="ECO:0000256" key="3">
    <source>
        <dbReference type="ARBA" id="ARBA00022679"/>
    </source>
</evidence>
<dbReference type="Gene3D" id="1.10.510.10">
    <property type="entry name" value="Transferase(Phosphotransferase) domain 1"/>
    <property type="match status" value="1"/>
</dbReference>
<dbReference type="InterPro" id="IPR024788">
    <property type="entry name" value="Malectin-like_Carb-bd_dom"/>
</dbReference>
<dbReference type="InterPro" id="IPR000719">
    <property type="entry name" value="Prot_kinase_dom"/>
</dbReference>
<dbReference type="PANTHER" id="PTHR27003">
    <property type="entry name" value="OS07G0166700 PROTEIN"/>
    <property type="match status" value="1"/>
</dbReference>
<dbReference type="Proteomes" id="UP000298416">
    <property type="component" value="Unassembled WGS sequence"/>
</dbReference>
<evidence type="ECO:0000256" key="7">
    <source>
        <dbReference type="ARBA" id="ARBA00022777"/>
    </source>
</evidence>
<dbReference type="GO" id="GO:0005524">
    <property type="term" value="F:ATP binding"/>
    <property type="evidence" value="ECO:0007669"/>
    <property type="project" value="UniProtKB-UniRule"/>
</dbReference>
<comment type="subcellular location">
    <subcellularLocation>
        <location evidence="1">Membrane</location>
        <topology evidence="1">Single-pass type I membrane protein</topology>
    </subcellularLocation>
</comment>
<organism evidence="15">
    <name type="scientific">Salvia splendens</name>
    <name type="common">Scarlet sage</name>
    <dbReference type="NCBI Taxonomy" id="180675"/>
    <lineage>
        <taxon>Eukaryota</taxon>
        <taxon>Viridiplantae</taxon>
        <taxon>Streptophyta</taxon>
        <taxon>Embryophyta</taxon>
        <taxon>Tracheophyta</taxon>
        <taxon>Spermatophyta</taxon>
        <taxon>Magnoliopsida</taxon>
        <taxon>eudicotyledons</taxon>
        <taxon>Gunneridae</taxon>
        <taxon>Pentapetalae</taxon>
        <taxon>asterids</taxon>
        <taxon>lamiids</taxon>
        <taxon>Lamiales</taxon>
        <taxon>Lamiaceae</taxon>
        <taxon>Nepetoideae</taxon>
        <taxon>Mentheae</taxon>
        <taxon>Salviinae</taxon>
        <taxon>Salvia</taxon>
        <taxon>Salvia subgen. Calosphace</taxon>
        <taxon>core Calosphace</taxon>
    </lineage>
</organism>
<keyword evidence="8 12" id="KW-0067">ATP-binding</keyword>
<evidence type="ECO:0000256" key="4">
    <source>
        <dbReference type="ARBA" id="ARBA00022692"/>
    </source>
</evidence>
<keyword evidence="6 12" id="KW-0547">Nucleotide-binding</keyword>
<dbReference type="InterPro" id="IPR011009">
    <property type="entry name" value="Kinase-like_dom_sf"/>
</dbReference>
<dbReference type="FunFam" id="2.60.120.430:FF:000003">
    <property type="entry name" value="FERONIA receptor-like kinase"/>
    <property type="match status" value="1"/>
</dbReference>
<dbReference type="GO" id="GO:0005886">
    <property type="term" value="C:plasma membrane"/>
    <property type="evidence" value="ECO:0007669"/>
    <property type="project" value="TreeGrafter"/>
</dbReference>
<dbReference type="Gene3D" id="2.60.120.430">
    <property type="entry name" value="Galactose-binding lectin"/>
    <property type="match status" value="2"/>
</dbReference>
<keyword evidence="9 13" id="KW-1133">Transmembrane helix</keyword>
<evidence type="ECO:0000259" key="14">
    <source>
        <dbReference type="PROSITE" id="PS50011"/>
    </source>
</evidence>
<feature type="domain" description="Protein kinase" evidence="14">
    <location>
        <begin position="504"/>
        <end position="780"/>
    </location>
</feature>
<dbReference type="PROSITE" id="PS00108">
    <property type="entry name" value="PROTEIN_KINASE_ST"/>
    <property type="match status" value="1"/>
</dbReference>
<evidence type="ECO:0000256" key="5">
    <source>
        <dbReference type="ARBA" id="ARBA00022729"/>
    </source>
</evidence>
<dbReference type="PROSITE" id="PS50011">
    <property type="entry name" value="PROTEIN_KINASE_DOM"/>
    <property type="match status" value="1"/>
</dbReference>
<sequence>MTNGARASSTVTYSPIRSNSASNARVIGYPALSPHNASTTAYNASTAAYNATEVILLSCGASTITNDTSLRSWDSDQGSKYVSSNAPISSASEALTMEPWVPAVPYKTARVFQSPFTYNFPLSRGQKFLSRGQKFLRLYLYPSVYSDTNTSQSFFSVNANDFTLFTNFSASLYSESLKRPFFMVEFIVSVGATQRLLLTFTPNPNSSAFVNGIEIVSMPDKLYLDEEDVPIKYGEGLFNLNSNTALESLYRLNVGGDTVEIQEGGMFRGWSPDDGNLILADSAFALRDNGSVIKYTNSTPPYTAPQVVYLSGRTTHNISQGVLWGFPVDSGFFYLLRFHFYEFVYTKKNERNFTMTINDDEFLDVDIVSLAGGPDIPIFTDCITWIPDVGNRGKAELGLLMVSSHERPLLNGLEIFKLNDTTGSLAASIPQPVTDSPPTKAPKKKNAAVVIYSVVGSVIGVVVVVAAVTFLILRRQRKSTRGSLRCDTCRYLSIGEIRTATRNFDESFIIGRGGYGNVYRGLIDNAATTVAIKRLSSNSNQGAHEFLTEIDMLSKLRHLHLVSLIGYCDDNGEMILVYDYMARGTLRDHICNPDNSPLMWKQRLQICLGAAKGLDYLHTGTKHAIIHRDVKSTNILLDGKWVAKISDFGLSKMGPENQSFTHISTNVKGTFGYLDPKYYTTGKLTSKSDVYAFGVVLFEVISGRAAVDTRLEEEQHSLAGWARYCIQEGKLDQLIDQSLMGQISAACLEAFVGIGGRCLHLQPQERPAMGDVVKGLELAMALQ</sequence>
<evidence type="ECO:0000256" key="9">
    <source>
        <dbReference type="ARBA" id="ARBA00022989"/>
    </source>
</evidence>
<dbReference type="InterPro" id="IPR001245">
    <property type="entry name" value="Ser-Thr/Tyr_kinase_cat_dom"/>
</dbReference>
<dbReference type="Gene3D" id="3.30.200.20">
    <property type="entry name" value="Phosphorylase Kinase, domain 1"/>
    <property type="match status" value="1"/>
</dbReference>
<evidence type="ECO:0000256" key="8">
    <source>
        <dbReference type="ARBA" id="ARBA00022840"/>
    </source>
</evidence>
<dbReference type="SMART" id="SM00220">
    <property type="entry name" value="S_TKc"/>
    <property type="match status" value="1"/>
</dbReference>
<gene>
    <name evidence="15" type="ORF">SASPL_132146</name>
</gene>
<evidence type="ECO:0000256" key="6">
    <source>
        <dbReference type="ARBA" id="ARBA00022741"/>
    </source>
</evidence>
<keyword evidence="5" id="KW-0732">Signal</keyword>
<proteinExistence type="predicted"/>
<evidence type="ECO:0000256" key="2">
    <source>
        <dbReference type="ARBA" id="ARBA00022527"/>
    </source>
</evidence>